<proteinExistence type="inferred from homology"/>
<feature type="transmembrane region" description="Helical" evidence="9">
    <location>
        <begin position="149"/>
        <end position="167"/>
    </location>
</feature>
<dbReference type="VEuPathDB" id="VectorBase:LDEU008009"/>
<gene>
    <name evidence="10" type="ORF">B4U80_06710</name>
</gene>
<evidence type="ECO:0000256" key="8">
    <source>
        <dbReference type="ARBA" id="ARBA00030733"/>
    </source>
</evidence>
<feature type="transmembrane region" description="Helical" evidence="9">
    <location>
        <begin position="188"/>
        <end position="207"/>
    </location>
</feature>
<name>A0A443S926_9ACAR</name>
<feature type="transmembrane region" description="Helical" evidence="9">
    <location>
        <begin position="223"/>
        <end position="244"/>
    </location>
</feature>
<evidence type="ECO:0000313" key="11">
    <source>
        <dbReference type="Proteomes" id="UP000288716"/>
    </source>
</evidence>
<dbReference type="Pfam" id="PF04117">
    <property type="entry name" value="Mpv17_PMP22"/>
    <property type="match status" value="1"/>
</dbReference>
<comment type="similarity">
    <text evidence="2">Belongs to the peroxisomal membrane protein PXMP2/4 family.</text>
</comment>
<comment type="similarity">
    <text evidence="6">Belongs to the MIX23 family.</text>
</comment>
<dbReference type="GO" id="GO:0016020">
    <property type="term" value="C:membrane"/>
    <property type="evidence" value="ECO:0007669"/>
    <property type="project" value="UniProtKB-SubCell"/>
</dbReference>
<organism evidence="10 11">
    <name type="scientific">Leptotrombidium deliense</name>
    <dbReference type="NCBI Taxonomy" id="299467"/>
    <lineage>
        <taxon>Eukaryota</taxon>
        <taxon>Metazoa</taxon>
        <taxon>Ecdysozoa</taxon>
        <taxon>Arthropoda</taxon>
        <taxon>Chelicerata</taxon>
        <taxon>Arachnida</taxon>
        <taxon>Acari</taxon>
        <taxon>Acariformes</taxon>
        <taxon>Trombidiformes</taxon>
        <taxon>Prostigmata</taxon>
        <taxon>Anystina</taxon>
        <taxon>Parasitengona</taxon>
        <taxon>Trombiculoidea</taxon>
        <taxon>Trombiculidae</taxon>
        <taxon>Leptotrombidium</taxon>
    </lineage>
</organism>
<evidence type="ECO:0000256" key="3">
    <source>
        <dbReference type="ARBA" id="ARBA00022692"/>
    </source>
</evidence>
<comment type="caution">
    <text evidence="10">The sequence shown here is derived from an EMBL/GenBank/DDBJ whole genome shotgun (WGS) entry which is preliminary data.</text>
</comment>
<keyword evidence="11" id="KW-1185">Reference proteome</keyword>
<protein>
    <recommendedName>
        <fullName evidence="7">Protein MIX23</fullName>
    </recommendedName>
    <alternativeName>
        <fullName evidence="8">Coiled-coil domain-containing protein 58</fullName>
    </alternativeName>
</protein>
<dbReference type="Proteomes" id="UP000288716">
    <property type="component" value="Unassembled WGS sequence"/>
</dbReference>
<evidence type="ECO:0000256" key="1">
    <source>
        <dbReference type="ARBA" id="ARBA00004141"/>
    </source>
</evidence>
<keyword evidence="3 9" id="KW-0812">Transmembrane</keyword>
<evidence type="ECO:0000256" key="6">
    <source>
        <dbReference type="ARBA" id="ARBA00024204"/>
    </source>
</evidence>
<accession>A0A443S926</accession>
<comment type="subcellular location">
    <subcellularLocation>
        <location evidence="1">Membrane</location>
        <topology evidence="1">Multi-pass membrane protein</topology>
    </subcellularLocation>
</comment>
<evidence type="ECO:0000256" key="5">
    <source>
        <dbReference type="ARBA" id="ARBA00023136"/>
    </source>
</evidence>
<dbReference type="STRING" id="299467.A0A443S926"/>
<dbReference type="GO" id="GO:0005758">
    <property type="term" value="C:mitochondrial intermembrane space"/>
    <property type="evidence" value="ECO:0007669"/>
    <property type="project" value="InterPro"/>
</dbReference>
<evidence type="ECO:0000256" key="9">
    <source>
        <dbReference type="SAM" id="Phobius"/>
    </source>
</evidence>
<keyword evidence="4 9" id="KW-1133">Transmembrane helix</keyword>
<dbReference type="PANTHER" id="PTHR31905:SF2">
    <property type="entry name" value="PROTEIN MIX23"/>
    <property type="match status" value="1"/>
</dbReference>
<dbReference type="OrthoDB" id="5345392at2759"/>
<evidence type="ECO:0000256" key="2">
    <source>
        <dbReference type="ARBA" id="ARBA00006824"/>
    </source>
</evidence>
<dbReference type="Pfam" id="PF09774">
    <property type="entry name" value="MIX23"/>
    <property type="match status" value="1"/>
</dbReference>
<reference evidence="10 11" key="1">
    <citation type="journal article" date="2018" name="Gigascience">
        <title>Genomes of trombidid mites reveal novel predicted allergens and laterally-transferred genes associated with secondary metabolism.</title>
        <authorList>
            <person name="Dong X."/>
            <person name="Chaisiri K."/>
            <person name="Xia D."/>
            <person name="Armstrong S.D."/>
            <person name="Fang Y."/>
            <person name="Donnelly M.J."/>
            <person name="Kadowaki T."/>
            <person name="McGarry J.W."/>
            <person name="Darby A.C."/>
            <person name="Makepeace B.L."/>
        </authorList>
    </citation>
    <scope>NUCLEOTIDE SEQUENCE [LARGE SCALE GENOMIC DNA]</scope>
    <source>
        <strain evidence="10">UoL-UT</strain>
    </source>
</reference>
<dbReference type="InterPro" id="IPR007248">
    <property type="entry name" value="Mpv17_PMP22"/>
</dbReference>
<feature type="transmembrane region" description="Helical" evidence="9">
    <location>
        <begin position="251"/>
        <end position="269"/>
    </location>
</feature>
<dbReference type="PANTHER" id="PTHR31905">
    <property type="entry name" value="COILED-COIL DOMAIN-CONTAINING PROTEIN 58"/>
    <property type="match status" value="1"/>
</dbReference>
<evidence type="ECO:0000256" key="7">
    <source>
        <dbReference type="ARBA" id="ARBA00024228"/>
    </source>
</evidence>
<dbReference type="EMBL" id="NCKV01005505">
    <property type="protein sequence ID" value="RWS24032.1"/>
    <property type="molecule type" value="Genomic_DNA"/>
</dbReference>
<dbReference type="InterPro" id="IPR019171">
    <property type="entry name" value="MIX23"/>
</dbReference>
<keyword evidence="5 9" id="KW-0472">Membrane</keyword>
<evidence type="ECO:0000256" key="4">
    <source>
        <dbReference type="ARBA" id="ARBA00022989"/>
    </source>
</evidence>
<dbReference type="AlphaFoldDB" id="A0A443S926"/>
<sequence>MNSETFVCGDFLAFQDALKRSRKIDDNIIHALNTTIPTESFIADRSVPTNQCKSLWEQLLKSYNTREVVIKKCIELTSEELKELKESRNKEPNNLEVLKKLKNQQTKLRLMQSELSVEEVVKDRSSKQNVEHHVVLKKKTPREHDYRRSLSMAVGGFGFGLMGHFWYKFLDRKLPGNAKMTIAKKIGCELMLSPLFFLEAFFIVGLFEGRTPKECIVNFKNNFPLVFAVDCCIWTPLQAVNFYFLPPKYRFLYVATITLLYDVFFSFVLHKDDYDEMNLNINEQLSS</sequence>
<evidence type="ECO:0000313" key="10">
    <source>
        <dbReference type="EMBL" id="RWS24032.1"/>
    </source>
</evidence>